<feature type="region of interest" description="Disordered" evidence="1">
    <location>
        <begin position="1"/>
        <end position="26"/>
    </location>
</feature>
<proteinExistence type="predicted"/>
<evidence type="ECO:0000313" key="2">
    <source>
        <dbReference type="EMBL" id="ANZ77007.1"/>
    </source>
</evidence>
<dbReference type="AlphaFoldDB" id="A0A1B2JG39"/>
<dbReference type="OrthoDB" id="10340898at2759"/>
<gene>
    <name evidence="2" type="ORF">ATY40_BA7503842</name>
</gene>
<evidence type="ECO:0000313" key="3">
    <source>
        <dbReference type="Proteomes" id="UP000094565"/>
    </source>
</evidence>
<accession>A0A1B2JG39</accession>
<dbReference type="Proteomes" id="UP000094565">
    <property type="component" value="Chromosome 3"/>
</dbReference>
<evidence type="ECO:0000256" key="1">
    <source>
        <dbReference type="SAM" id="MobiDB-lite"/>
    </source>
</evidence>
<protein>
    <submittedName>
        <fullName evidence="2">BA75_03842T0</fullName>
    </submittedName>
</protein>
<dbReference type="EMBL" id="CP014586">
    <property type="protein sequence ID" value="ANZ77007.1"/>
    <property type="molecule type" value="Genomic_DNA"/>
</dbReference>
<organism evidence="2 3">
    <name type="scientific">Komagataella pastoris</name>
    <name type="common">Yeast</name>
    <name type="synonym">Pichia pastoris</name>
    <dbReference type="NCBI Taxonomy" id="4922"/>
    <lineage>
        <taxon>Eukaryota</taxon>
        <taxon>Fungi</taxon>
        <taxon>Dikarya</taxon>
        <taxon>Ascomycota</taxon>
        <taxon>Saccharomycotina</taxon>
        <taxon>Pichiomycetes</taxon>
        <taxon>Pichiales</taxon>
        <taxon>Pichiaceae</taxon>
        <taxon>Komagataella</taxon>
    </lineage>
</organism>
<sequence>MKLKKVKKTSVLALQNDSDEEKDEETLMREHLKKENERNALKVDILEKKVNYDIDEPNLSRQSNANQSNSESKFISNLLKAKKQRENDQILLQSFKSRKETESSVGERIETSSFKIYKEEIKELEEKALHTQEKDETDPDSKGLLTFYRTQLDYRENERSTEDIPLGDSPHSHLQHKPLEVPTDQISQPNTCFKSTLTGGLNIMQEIDKAELDLLHQKQSKLLSLLPPPYDQHFLDEAKQRYFQRQKVSQ</sequence>
<reference evidence="2 3" key="1">
    <citation type="submission" date="2016-02" db="EMBL/GenBank/DDBJ databases">
        <title>Comparative genomic and transcriptomic foundation for Pichia pastoris.</title>
        <authorList>
            <person name="Love K.R."/>
            <person name="Shah K.A."/>
            <person name="Whittaker C.A."/>
            <person name="Wu J."/>
            <person name="Bartlett M.C."/>
            <person name="Ma D."/>
            <person name="Leeson R.L."/>
            <person name="Priest M."/>
            <person name="Young S.K."/>
            <person name="Love J.C."/>
        </authorList>
    </citation>
    <scope>NUCLEOTIDE SEQUENCE [LARGE SCALE GENOMIC DNA]</scope>
    <source>
        <strain evidence="2 3">ATCC 28485</strain>
    </source>
</reference>
<name>A0A1B2JG39_PICPA</name>
<keyword evidence="3" id="KW-1185">Reference proteome</keyword>